<dbReference type="Gene3D" id="3.90.105.20">
    <property type="match status" value="1"/>
</dbReference>
<dbReference type="GO" id="GO:0000027">
    <property type="term" value="P:ribosomal large subunit assembly"/>
    <property type="evidence" value="ECO:0007669"/>
    <property type="project" value="InterPro"/>
</dbReference>
<dbReference type="GO" id="GO:0000956">
    <property type="term" value="P:nuclear-transcribed mRNA catabolic process"/>
    <property type="evidence" value="ECO:0007669"/>
    <property type="project" value="TreeGrafter"/>
</dbReference>
<dbReference type="InterPro" id="IPR043141">
    <property type="entry name" value="Ribosomal_uL10-like_sf"/>
</dbReference>
<evidence type="ECO:0000313" key="9">
    <source>
        <dbReference type="Proteomes" id="UP000813385"/>
    </source>
</evidence>
<dbReference type="InterPro" id="IPR040637">
    <property type="entry name" value="Ribosomal_uL10-like_insert"/>
</dbReference>
<evidence type="ECO:0000256" key="5">
    <source>
        <dbReference type="ARBA" id="ARBA00023242"/>
    </source>
</evidence>
<dbReference type="GO" id="GO:0003723">
    <property type="term" value="F:RNA binding"/>
    <property type="evidence" value="ECO:0007669"/>
    <property type="project" value="TreeGrafter"/>
</dbReference>
<dbReference type="InterPro" id="IPR001790">
    <property type="entry name" value="Ribosomal_uL10"/>
</dbReference>
<comment type="similarity">
    <text evidence="2 6">Belongs to the universal ribosomal protein uL10 family.</text>
</comment>
<dbReference type="FunFam" id="3.90.105.20:FF:000003">
    <property type="entry name" value="Ribosome assembly factor mrt4"/>
    <property type="match status" value="1"/>
</dbReference>
<dbReference type="OrthoDB" id="10262308at2759"/>
<dbReference type="CDD" id="cd05796">
    <property type="entry name" value="Ribosomal_P0_like"/>
    <property type="match status" value="1"/>
</dbReference>
<evidence type="ECO:0000256" key="3">
    <source>
        <dbReference type="ARBA" id="ARBA00011117"/>
    </source>
</evidence>
<comment type="caution">
    <text evidence="8">The sequence shown here is derived from an EMBL/GenBank/DDBJ whole genome shotgun (WGS) entry which is preliminary data.</text>
</comment>
<gene>
    <name evidence="8" type="ORF">B0T11DRAFT_308023</name>
</gene>
<dbReference type="PANTHER" id="PTHR45841:SF1">
    <property type="entry name" value="MRNA TURNOVER PROTEIN 4 HOMOLOG"/>
    <property type="match status" value="1"/>
</dbReference>
<dbReference type="Pfam" id="PF17777">
    <property type="entry name" value="RL10P_insert"/>
    <property type="match status" value="1"/>
</dbReference>
<dbReference type="EMBL" id="JAGPXD010000006">
    <property type="protein sequence ID" value="KAH7349863.1"/>
    <property type="molecule type" value="Genomic_DNA"/>
</dbReference>
<comment type="subunit">
    <text evidence="3 6">Associates with the pre-60S ribosomal particle.</text>
</comment>
<keyword evidence="9" id="KW-1185">Reference proteome</keyword>
<evidence type="ECO:0000256" key="6">
    <source>
        <dbReference type="RuleBase" id="RU364039"/>
    </source>
</evidence>
<keyword evidence="6" id="KW-0690">Ribosome biogenesis</keyword>
<comment type="subcellular location">
    <subcellularLocation>
        <location evidence="6">Cytoplasm</location>
    </subcellularLocation>
    <subcellularLocation>
        <location evidence="6">Nucleus</location>
        <location evidence="6">Nucleolus</location>
    </subcellularLocation>
</comment>
<feature type="domain" description="Large ribosomal subunit protein uL10-like insertion" evidence="7">
    <location>
        <begin position="125"/>
        <end position="220"/>
    </location>
</feature>
<dbReference type="Proteomes" id="UP000813385">
    <property type="component" value="Unassembled WGS sequence"/>
</dbReference>
<evidence type="ECO:0000256" key="1">
    <source>
        <dbReference type="ARBA" id="ARBA00004046"/>
    </source>
</evidence>
<protein>
    <recommendedName>
        <fullName evidence="6">Ribosome assembly factor mrt4</fullName>
    </recommendedName>
</protein>
<dbReference type="PANTHER" id="PTHR45841">
    <property type="entry name" value="MRNA TURNOVER PROTEIN 4 MRTO4"/>
    <property type="match status" value="1"/>
</dbReference>
<dbReference type="SUPFAM" id="SSF160369">
    <property type="entry name" value="Ribosomal protein L10-like"/>
    <property type="match status" value="1"/>
</dbReference>
<proteinExistence type="inferred from homology"/>
<accession>A0A8K0WYX0</accession>
<evidence type="ECO:0000259" key="7">
    <source>
        <dbReference type="Pfam" id="PF17777"/>
    </source>
</evidence>
<dbReference type="Gene3D" id="3.30.70.1730">
    <property type="match status" value="1"/>
</dbReference>
<dbReference type="AlphaFoldDB" id="A0A8K0WYX0"/>
<evidence type="ECO:0000256" key="2">
    <source>
        <dbReference type="ARBA" id="ARBA00008889"/>
    </source>
</evidence>
<evidence type="ECO:0000313" key="8">
    <source>
        <dbReference type="EMBL" id="KAH7349863.1"/>
    </source>
</evidence>
<name>A0A8K0WYX0_9PEZI</name>
<reference evidence="8" key="1">
    <citation type="journal article" date="2021" name="Nat. Commun.">
        <title>Genetic determinants of endophytism in the Arabidopsis root mycobiome.</title>
        <authorList>
            <person name="Mesny F."/>
            <person name="Miyauchi S."/>
            <person name="Thiergart T."/>
            <person name="Pickel B."/>
            <person name="Atanasova L."/>
            <person name="Karlsson M."/>
            <person name="Huettel B."/>
            <person name="Barry K.W."/>
            <person name="Haridas S."/>
            <person name="Chen C."/>
            <person name="Bauer D."/>
            <person name="Andreopoulos W."/>
            <person name="Pangilinan J."/>
            <person name="LaButti K."/>
            <person name="Riley R."/>
            <person name="Lipzen A."/>
            <person name="Clum A."/>
            <person name="Drula E."/>
            <person name="Henrissat B."/>
            <person name="Kohler A."/>
            <person name="Grigoriev I.V."/>
            <person name="Martin F.M."/>
            <person name="Hacquard S."/>
        </authorList>
    </citation>
    <scope>NUCLEOTIDE SEQUENCE</scope>
    <source>
        <strain evidence="8">MPI-CAGE-AT-0016</strain>
    </source>
</reference>
<dbReference type="FunFam" id="3.30.70.1730:FF:000005">
    <property type="entry name" value="Ribosome assembly factor mrt4"/>
    <property type="match status" value="1"/>
</dbReference>
<keyword evidence="4 6" id="KW-0963">Cytoplasm</keyword>
<dbReference type="InterPro" id="IPR043164">
    <property type="entry name" value="Ribosomal_uL10-like_insert_sf"/>
</dbReference>
<organism evidence="8 9">
    <name type="scientific">Plectosphaerella cucumerina</name>
    <dbReference type="NCBI Taxonomy" id="40658"/>
    <lineage>
        <taxon>Eukaryota</taxon>
        <taxon>Fungi</taxon>
        <taxon>Dikarya</taxon>
        <taxon>Ascomycota</taxon>
        <taxon>Pezizomycotina</taxon>
        <taxon>Sordariomycetes</taxon>
        <taxon>Hypocreomycetidae</taxon>
        <taxon>Glomerellales</taxon>
        <taxon>Plectosphaerellaceae</taxon>
        <taxon>Plectosphaerella</taxon>
    </lineage>
</organism>
<dbReference type="InterPro" id="IPR033867">
    <property type="entry name" value="Mrt4"/>
</dbReference>
<dbReference type="GO" id="GO:0006364">
    <property type="term" value="P:rRNA processing"/>
    <property type="evidence" value="ECO:0007669"/>
    <property type="project" value="TreeGrafter"/>
</dbReference>
<dbReference type="Pfam" id="PF00466">
    <property type="entry name" value="Ribosomal_L10"/>
    <property type="match status" value="1"/>
</dbReference>
<dbReference type="GO" id="GO:0030687">
    <property type="term" value="C:preribosome, large subunit precursor"/>
    <property type="evidence" value="ECO:0007669"/>
    <property type="project" value="TreeGrafter"/>
</dbReference>
<keyword evidence="5 6" id="KW-0539">Nucleus</keyword>
<dbReference type="GO" id="GO:0005730">
    <property type="term" value="C:nucleolus"/>
    <property type="evidence" value="ECO:0007669"/>
    <property type="project" value="UniProtKB-SubCell"/>
</dbReference>
<sequence>MPKSKRNRVVHMTQVSKKTREQKDALFSSIREAVPEFQHCFVLSVENMRNNHLKEVRRDLSDSRLFFGKTKLMSKALGQTPETAILDNIERLSPFLTGDVGLLLTNRPPEEIFEYFQKMRQADFARAGATASRDFIIPQGVVYSTGGEVPREHDVPMEHSIEPELRKLGMPTRMVRGRVVLGEADAPEEPASEDNGGYVVCREGQTLDSRQTRLLKLFSVLLAHFDVKVLAYWSAASSEVTKVDNE</sequence>
<dbReference type="GO" id="GO:0005737">
    <property type="term" value="C:cytoplasm"/>
    <property type="evidence" value="ECO:0007669"/>
    <property type="project" value="UniProtKB-SubCell"/>
</dbReference>
<dbReference type="InterPro" id="IPR051742">
    <property type="entry name" value="Ribosome_Assembly_uL10"/>
</dbReference>
<comment type="function">
    <text evidence="1 6">Component of the ribosome assembly machinery. Nuclear paralog of the ribosomal protein P0, it binds pre-60S subunits at an early stage of assembly in the nucleolus, and is replaced by P0 in cytoplasmic pre-60S subunits and mature 80S ribosomes.</text>
</comment>
<evidence type="ECO:0000256" key="4">
    <source>
        <dbReference type="ARBA" id="ARBA00022490"/>
    </source>
</evidence>